<dbReference type="Pfam" id="PF09982">
    <property type="entry name" value="LpxR"/>
    <property type="match status" value="1"/>
</dbReference>
<reference evidence="2" key="1">
    <citation type="submission" date="2023-09" db="EMBL/GenBank/DDBJ databases">
        <title>Undibacterium sp. 20NA77.5 isolated from freshwater.</title>
        <authorList>
            <person name="Le V."/>
            <person name="Ko S.-R."/>
            <person name="Ahn C.-Y."/>
            <person name="Oh H.-M."/>
        </authorList>
    </citation>
    <scope>NUCLEOTIDE SEQUENCE</scope>
    <source>
        <strain evidence="2">20NA77.5</strain>
    </source>
</reference>
<dbReference type="EMBL" id="CP133720">
    <property type="protein sequence ID" value="WMW79270.1"/>
    <property type="molecule type" value="Genomic_DNA"/>
</dbReference>
<organism evidence="2 3">
    <name type="scientific">Undibacterium cyanobacteriorum</name>
    <dbReference type="NCBI Taxonomy" id="3073561"/>
    <lineage>
        <taxon>Bacteria</taxon>
        <taxon>Pseudomonadati</taxon>
        <taxon>Pseudomonadota</taxon>
        <taxon>Betaproteobacteria</taxon>
        <taxon>Burkholderiales</taxon>
        <taxon>Oxalobacteraceae</taxon>
        <taxon>Undibacterium</taxon>
    </lineage>
</organism>
<evidence type="ECO:0000313" key="2">
    <source>
        <dbReference type="EMBL" id="WMW79270.1"/>
    </source>
</evidence>
<dbReference type="Proteomes" id="UP001181355">
    <property type="component" value="Chromosome"/>
</dbReference>
<evidence type="ECO:0000256" key="1">
    <source>
        <dbReference type="SAM" id="SignalP"/>
    </source>
</evidence>
<keyword evidence="1" id="KW-0732">Signal</keyword>
<keyword evidence="3" id="KW-1185">Reference proteome</keyword>
<dbReference type="InterPro" id="IPR018707">
    <property type="entry name" value="LpxR"/>
</dbReference>
<protein>
    <submittedName>
        <fullName evidence="2">DUF2219 family protein</fullName>
    </submittedName>
</protein>
<evidence type="ECO:0000313" key="3">
    <source>
        <dbReference type="Proteomes" id="UP001181355"/>
    </source>
</evidence>
<name>A0ABY9RG40_9BURK</name>
<gene>
    <name evidence="2" type="ORF">RF679_11485</name>
</gene>
<feature type="chain" id="PRO_5046881327" evidence="1">
    <location>
        <begin position="31"/>
        <end position="325"/>
    </location>
</feature>
<dbReference type="RefSeq" id="WP_309480769.1">
    <property type="nucleotide sequence ID" value="NZ_CP133720.1"/>
</dbReference>
<dbReference type="InterPro" id="IPR037107">
    <property type="entry name" value="Put_OMP_sf"/>
</dbReference>
<dbReference type="Gene3D" id="2.40.128.140">
    <property type="entry name" value="Outer membrane protein"/>
    <property type="match status" value="1"/>
</dbReference>
<proteinExistence type="predicted"/>
<sequence>MSFKPQFNTRLTVLPLMALGMAIASPSVQAQAQQQGLSLSFTLSDYQEVQNKGQKSFVLDVENDSLLLKRDDGFYTSGNHLLQRTSLLRDGVLTTYSWTIGQDLYTASDIKLKPQQLSKYDHPYAGWLYLGLQKDQTTRSGEAYSFGLEFGCFGPCAGGEWTQTHLHRLLNQPLPQAWSTELKQEWGVVSKFAYAYPRLNLSKDSDLQLRAAVRLGNIFTDAGADLVWRWGVLNALPSESASFIQARLGGRLVAYNATIQGAYFRQQDLAVSPKRFVPEAELAYQYQWGQWQFWASIIRRGNEIEQMKNADGAQNFAKIQIGRRY</sequence>
<accession>A0ABY9RG40</accession>
<feature type="signal peptide" evidence="1">
    <location>
        <begin position="1"/>
        <end position="30"/>
    </location>
</feature>